<feature type="transmembrane region" description="Helical" evidence="2">
    <location>
        <begin position="35"/>
        <end position="55"/>
    </location>
</feature>
<feature type="transmembrane region" description="Helical" evidence="2">
    <location>
        <begin position="165"/>
        <end position="184"/>
    </location>
</feature>
<accession>A0A419V010</accession>
<dbReference type="InterPro" id="IPR021878">
    <property type="entry name" value="TgpA_N"/>
</dbReference>
<dbReference type="Gene3D" id="3.10.620.30">
    <property type="match status" value="1"/>
</dbReference>
<dbReference type="PANTHER" id="PTHR42736:SF1">
    <property type="entry name" value="PROTEIN-GLUTAMINE GAMMA-GLUTAMYLTRANSFERASE"/>
    <property type="match status" value="1"/>
</dbReference>
<evidence type="ECO:0000256" key="2">
    <source>
        <dbReference type="SAM" id="Phobius"/>
    </source>
</evidence>
<feature type="transmembrane region" description="Helical" evidence="2">
    <location>
        <begin position="140"/>
        <end position="159"/>
    </location>
</feature>
<gene>
    <name evidence="4" type="ORF">ATL39_2669</name>
</gene>
<feature type="transmembrane region" description="Helical" evidence="2">
    <location>
        <begin position="590"/>
        <end position="607"/>
    </location>
</feature>
<sequence>MDLSERTPKMFAMYVLGYILLMEWLLPLPEVSDTGFVPMFMMASAFFFLVTFFRFPWWLHLLLIGGSILYTLHTVFFNISFLSPAWWVNFSNEISVNTQTMLSGEWQALTDPFRTFLFLLLLAVMSYLVYFWVIQAKRILFFFVFTIIYIGIMDTFLPYNGSSAIIRVFAVGFVLLALLQWDRLSEYFPGERRGRVWLRWAALTMAVLVTATGIGIAAPKSEPKWADPVPFLQARTGVDGDMEDGGAAQRIGYGANDERLGGGFEMNDSPVFTAVGTESGYWRGESKDEYTGLGWETDLPQEGTLNSSFYEEATPTEEQRISVTMAEGRTNEFAFYPGSAEEITASGQEVSFSIDRYTGRADASRNGESFPLSSYDVVYEDPAFPVEEMREVTGDAEDEVNDAFLQVPDDLPDSIGSLAAELTAEEDNRYDQVKAVENYLRGPDFTYDTQDVAVPEEGTDYVEQFLFETQTGYCDNFSTSMAVMLRTLDIPTRWVKGYTSGEMVESSESESVYEVTNANAHSWVEVYFPDVGWVPFEPTRGFDSEADYIFANNDEAEETPEEEEEQPEEEQPEEQEEPEEAAADSFTMPVWPFFLLAALAAVLGFVFRKKLIAAYLLTKYRDVHDTGTFVKSFHSLIWLLGYAGWKKESSETMREYAERMDHHYQTNDMGYLTREFEKYYYGGRAELTDVEKANSIWKEMVHRITP</sequence>
<dbReference type="SUPFAM" id="SSF54001">
    <property type="entry name" value="Cysteine proteinases"/>
    <property type="match status" value="1"/>
</dbReference>
<feature type="domain" description="Transglutaminase-like" evidence="3">
    <location>
        <begin position="466"/>
        <end position="540"/>
    </location>
</feature>
<dbReference type="PANTHER" id="PTHR42736">
    <property type="entry name" value="PROTEIN-GLUTAMINE GAMMA-GLUTAMYLTRANSFERASE"/>
    <property type="match status" value="1"/>
</dbReference>
<protein>
    <submittedName>
        <fullName evidence="4">Transglutaminase superfamily protein</fullName>
    </submittedName>
</protein>
<feature type="transmembrane region" description="Helical" evidence="2">
    <location>
        <begin position="62"/>
        <end position="87"/>
    </location>
</feature>
<organism evidence="4 5">
    <name type="scientific">Sinobaca qinghaiensis</name>
    <dbReference type="NCBI Taxonomy" id="342944"/>
    <lineage>
        <taxon>Bacteria</taxon>
        <taxon>Bacillati</taxon>
        <taxon>Bacillota</taxon>
        <taxon>Bacilli</taxon>
        <taxon>Bacillales</taxon>
        <taxon>Sporolactobacillaceae</taxon>
        <taxon>Sinobaca</taxon>
    </lineage>
</organism>
<feature type="region of interest" description="Disordered" evidence="1">
    <location>
        <begin position="555"/>
        <end position="582"/>
    </location>
</feature>
<dbReference type="InterPro" id="IPR052901">
    <property type="entry name" value="Bact_TGase-like"/>
</dbReference>
<evidence type="ECO:0000313" key="4">
    <source>
        <dbReference type="EMBL" id="RKD71273.1"/>
    </source>
</evidence>
<evidence type="ECO:0000259" key="3">
    <source>
        <dbReference type="SMART" id="SM00460"/>
    </source>
</evidence>
<keyword evidence="2" id="KW-0472">Membrane</keyword>
<evidence type="ECO:0000313" key="5">
    <source>
        <dbReference type="Proteomes" id="UP000285120"/>
    </source>
</evidence>
<dbReference type="AlphaFoldDB" id="A0A419V010"/>
<feature type="transmembrane region" description="Helical" evidence="2">
    <location>
        <begin position="113"/>
        <end position="133"/>
    </location>
</feature>
<dbReference type="Pfam" id="PF11992">
    <property type="entry name" value="TgpA_N"/>
    <property type="match status" value="1"/>
</dbReference>
<evidence type="ECO:0000256" key="1">
    <source>
        <dbReference type="SAM" id="MobiDB-lite"/>
    </source>
</evidence>
<name>A0A419V010_9BACL</name>
<reference evidence="4 5" key="1">
    <citation type="submission" date="2018-09" db="EMBL/GenBank/DDBJ databases">
        <title>Genomic Encyclopedia of Archaeal and Bacterial Type Strains, Phase II (KMG-II): from individual species to whole genera.</title>
        <authorList>
            <person name="Goeker M."/>
        </authorList>
    </citation>
    <scope>NUCLEOTIDE SEQUENCE [LARGE SCALE GENOMIC DNA]</scope>
    <source>
        <strain evidence="4 5">DSM 17008</strain>
    </source>
</reference>
<feature type="transmembrane region" description="Helical" evidence="2">
    <location>
        <begin position="196"/>
        <end position="218"/>
    </location>
</feature>
<dbReference type="OrthoDB" id="9804872at2"/>
<proteinExistence type="predicted"/>
<dbReference type="EMBL" id="RAPK01000010">
    <property type="protein sequence ID" value="RKD71273.1"/>
    <property type="molecule type" value="Genomic_DNA"/>
</dbReference>
<dbReference type="InterPro" id="IPR038765">
    <property type="entry name" value="Papain-like_cys_pep_sf"/>
</dbReference>
<dbReference type="SMART" id="SM00460">
    <property type="entry name" value="TGc"/>
    <property type="match status" value="1"/>
</dbReference>
<keyword evidence="2" id="KW-1133">Transmembrane helix</keyword>
<comment type="caution">
    <text evidence="4">The sequence shown here is derived from an EMBL/GenBank/DDBJ whole genome shotgun (WGS) entry which is preliminary data.</text>
</comment>
<keyword evidence="2" id="KW-0812">Transmembrane</keyword>
<dbReference type="InterPro" id="IPR002931">
    <property type="entry name" value="Transglutaminase-like"/>
</dbReference>
<feature type="transmembrane region" description="Helical" evidence="2">
    <location>
        <begin position="12"/>
        <end position="29"/>
    </location>
</feature>
<dbReference type="Pfam" id="PF01841">
    <property type="entry name" value="Transglut_core"/>
    <property type="match status" value="1"/>
</dbReference>
<dbReference type="InterPro" id="IPR025403">
    <property type="entry name" value="TgpA-like_C"/>
</dbReference>
<dbReference type="RefSeq" id="WP_120193818.1">
    <property type="nucleotide sequence ID" value="NZ_RAPK01000010.1"/>
</dbReference>
<keyword evidence="5" id="KW-1185">Reference proteome</keyword>
<dbReference type="Pfam" id="PF13559">
    <property type="entry name" value="DUF4129"/>
    <property type="match status" value="1"/>
</dbReference>
<dbReference type="Proteomes" id="UP000285120">
    <property type="component" value="Unassembled WGS sequence"/>
</dbReference>